<accession>A0A6C0ESM6</accession>
<name>A0A6C0ESM6_9ZZZZ</name>
<sequence length="121" mass="14892">MIFVFYILYLFIIMSTQIFKKYVPNEMLFNLLDSICMKNEKHYILNINSFKKGIFNESIKYFVENCKIYYHNSKQKYLERKLTYNSFTTIIRQICNCNKITYTSQIKYDKSTYDIIYYIYI</sequence>
<proteinExistence type="predicted"/>
<dbReference type="EMBL" id="MN738917">
    <property type="protein sequence ID" value="QHT31329.1"/>
    <property type="molecule type" value="Genomic_DNA"/>
</dbReference>
<organism evidence="1">
    <name type="scientific">viral metagenome</name>
    <dbReference type="NCBI Taxonomy" id="1070528"/>
    <lineage>
        <taxon>unclassified sequences</taxon>
        <taxon>metagenomes</taxon>
        <taxon>organismal metagenomes</taxon>
    </lineage>
</organism>
<reference evidence="1" key="1">
    <citation type="journal article" date="2020" name="Nature">
        <title>Giant virus diversity and host interactions through global metagenomics.</title>
        <authorList>
            <person name="Schulz F."/>
            <person name="Roux S."/>
            <person name="Paez-Espino D."/>
            <person name="Jungbluth S."/>
            <person name="Walsh D.A."/>
            <person name="Denef V.J."/>
            <person name="McMahon K.D."/>
            <person name="Konstantinidis K.T."/>
            <person name="Eloe-Fadrosh E.A."/>
            <person name="Kyrpides N.C."/>
            <person name="Woyke T."/>
        </authorList>
    </citation>
    <scope>NUCLEOTIDE SEQUENCE</scope>
    <source>
        <strain evidence="1">GVMAG-M-3300009155-2</strain>
    </source>
</reference>
<protein>
    <submittedName>
        <fullName evidence="1">Uncharacterized protein</fullName>
    </submittedName>
</protein>
<evidence type="ECO:0000313" key="1">
    <source>
        <dbReference type="EMBL" id="QHT31329.1"/>
    </source>
</evidence>
<dbReference type="AlphaFoldDB" id="A0A6C0ESM6"/>